<dbReference type="Pfam" id="PF04127">
    <property type="entry name" value="DFP"/>
    <property type="match status" value="1"/>
</dbReference>
<evidence type="ECO:0000313" key="5">
    <source>
        <dbReference type="Proteomes" id="UP000815325"/>
    </source>
</evidence>
<name>A0ABQ7GEM1_DUNSA</name>
<reference evidence="4" key="1">
    <citation type="submission" date="2017-08" db="EMBL/GenBank/DDBJ databases">
        <authorList>
            <person name="Polle J.E."/>
            <person name="Barry K."/>
            <person name="Cushman J."/>
            <person name="Schmutz J."/>
            <person name="Tran D."/>
            <person name="Hathwaick L.T."/>
            <person name="Yim W.C."/>
            <person name="Jenkins J."/>
            <person name="Mckie-Krisberg Z.M."/>
            <person name="Prochnik S."/>
            <person name="Lindquist E."/>
            <person name="Dockter R.B."/>
            <person name="Adam C."/>
            <person name="Molina H."/>
            <person name="Bunkerborg J."/>
            <person name="Jin E."/>
            <person name="Buchheim M."/>
            <person name="Magnuson J."/>
        </authorList>
    </citation>
    <scope>NUCLEOTIDE SEQUENCE</scope>
    <source>
        <strain evidence="4">CCAP 19/18</strain>
    </source>
</reference>
<dbReference type="InterPro" id="IPR007085">
    <property type="entry name" value="DNA/pantothenate-metab_flavo_C"/>
</dbReference>
<dbReference type="Proteomes" id="UP000815325">
    <property type="component" value="Unassembled WGS sequence"/>
</dbReference>
<feature type="region of interest" description="Disordered" evidence="2">
    <location>
        <begin position="108"/>
        <end position="136"/>
    </location>
</feature>
<evidence type="ECO:0000256" key="2">
    <source>
        <dbReference type="SAM" id="MobiDB-lite"/>
    </source>
</evidence>
<evidence type="ECO:0000256" key="1">
    <source>
        <dbReference type="ARBA" id="ARBA00005703"/>
    </source>
</evidence>
<gene>
    <name evidence="4" type="ORF">DUNSADRAFT_10764</name>
</gene>
<keyword evidence="5" id="KW-1185">Reference proteome</keyword>
<proteinExistence type="inferred from homology"/>
<comment type="caution">
    <text evidence="4">The sequence shown here is derived from an EMBL/GenBank/DDBJ whole genome shotgun (WGS) entry which is preliminary data.</text>
</comment>
<dbReference type="SUPFAM" id="SSF102645">
    <property type="entry name" value="CoaB-like"/>
    <property type="match status" value="1"/>
</dbReference>
<feature type="domain" description="DNA/pantothenate metabolism flavoprotein C-terminal" evidence="3">
    <location>
        <begin position="22"/>
        <end position="98"/>
    </location>
</feature>
<comment type="similarity">
    <text evidence="1">Belongs to the PPC synthetase family.</text>
</comment>
<protein>
    <submittedName>
        <fullName evidence="4">DNA/pantothenate metabolism flavo protein</fullName>
    </submittedName>
</protein>
<evidence type="ECO:0000259" key="3">
    <source>
        <dbReference type="Pfam" id="PF04127"/>
    </source>
</evidence>
<accession>A0ABQ7GEM1</accession>
<organism evidence="4 5">
    <name type="scientific">Dunaliella salina</name>
    <name type="common">Green alga</name>
    <name type="synonym">Protococcus salinus</name>
    <dbReference type="NCBI Taxonomy" id="3046"/>
    <lineage>
        <taxon>Eukaryota</taxon>
        <taxon>Viridiplantae</taxon>
        <taxon>Chlorophyta</taxon>
        <taxon>core chlorophytes</taxon>
        <taxon>Chlorophyceae</taxon>
        <taxon>CS clade</taxon>
        <taxon>Chlamydomonadales</taxon>
        <taxon>Dunaliellaceae</taxon>
        <taxon>Dunaliella</taxon>
    </lineage>
</organism>
<dbReference type="InterPro" id="IPR035929">
    <property type="entry name" value="CoaB-like_sf"/>
</dbReference>
<dbReference type="Gene3D" id="3.40.50.10300">
    <property type="entry name" value="CoaB-like"/>
    <property type="match status" value="1"/>
</dbReference>
<evidence type="ECO:0000313" key="4">
    <source>
        <dbReference type="EMBL" id="KAF5833058.1"/>
    </source>
</evidence>
<sequence>MFKIWKNCTIWSDTFCVGTSLQTEHKIQSSTGPLQLALHKVPKLLGMLTNVWVPDSMVVSFKLETDPGMLVRKAAAALRTYRVHIVVANLLHTRKDQVLLVTQSKGLSPTAQTTNDSKLDTESGLTDGVSSGHAQRSSVDFTTQVWNQQELEEQSAALKQEGCSQAEVWVDTEEINRANYEPYIERQLVSQVVAKHKHFLAQHQH</sequence>
<dbReference type="EMBL" id="MU069833">
    <property type="protein sequence ID" value="KAF5833058.1"/>
    <property type="molecule type" value="Genomic_DNA"/>
</dbReference>